<dbReference type="EMBL" id="JACXAD010000013">
    <property type="protein sequence ID" value="MBD2768702.1"/>
    <property type="molecule type" value="Genomic_DNA"/>
</dbReference>
<keyword evidence="2" id="KW-1185">Reference proteome</keyword>
<protein>
    <submittedName>
        <fullName evidence="1">Uncharacterized protein</fullName>
    </submittedName>
</protein>
<accession>A0A927GJN7</accession>
<organism evidence="1 2">
    <name type="scientific">Hymenobacter montanus</name>
    <dbReference type="NCBI Taxonomy" id="2771359"/>
    <lineage>
        <taxon>Bacteria</taxon>
        <taxon>Pseudomonadati</taxon>
        <taxon>Bacteroidota</taxon>
        <taxon>Cytophagia</taxon>
        <taxon>Cytophagales</taxon>
        <taxon>Hymenobacteraceae</taxon>
        <taxon>Hymenobacter</taxon>
    </lineage>
</organism>
<dbReference type="Proteomes" id="UP000612233">
    <property type="component" value="Unassembled WGS sequence"/>
</dbReference>
<sequence>MPSRSSFEAGVNNGKQPIVGSPAATFLAPFEPLLRLGVQRYLQFLICQASSDFFSLFKSLFSSRAAKLRRFS</sequence>
<evidence type="ECO:0000313" key="1">
    <source>
        <dbReference type="EMBL" id="MBD2768702.1"/>
    </source>
</evidence>
<name>A0A927GJN7_9BACT</name>
<gene>
    <name evidence="1" type="ORF">IC235_12475</name>
</gene>
<comment type="caution">
    <text evidence="1">The sequence shown here is derived from an EMBL/GenBank/DDBJ whole genome shotgun (WGS) entry which is preliminary data.</text>
</comment>
<evidence type="ECO:0000313" key="2">
    <source>
        <dbReference type="Proteomes" id="UP000612233"/>
    </source>
</evidence>
<reference evidence="1" key="1">
    <citation type="submission" date="2020-09" db="EMBL/GenBank/DDBJ databases">
        <authorList>
            <person name="Kim M.K."/>
        </authorList>
    </citation>
    <scope>NUCLEOTIDE SEQUENCE</scope>
    <source>
        <strain evidence="1">BT664</strain>
    </source>
</reference>
<proteinExistence type="predicted"/>
<dbReference type="AlphaFoldDB" id="A0A927GJN7"/>